<evidence type="ECO:0000313" key="3">
    <source>
        <dbReference type="EMBL" id="QCQ67327.1"/>
    </source>
</evidence>
<evidence type="ECO:0000259" key="1">
    <source>
        <dbReference type="PROSITE" id="PS51750"/>
    </source>
</evidence>
<dbReference type="EMBL" id="MN661137">
    <property type="protein sequence ID" value="QIT08122.1"/>
    <property type="molecule type" value="Genomic_DNA"/>
</dbReference>
<organismHost>
    <name type="scientific">Lepidoptera</name>
    <name type="common">moths &amp; butterflies</name>
    <dbReference type="NCBI Taxonomy" id="7088"/>
</organismHost>
<feature type="domain" description="Bro-N" evidence="1">
    <location>
        <begin position="8"/>
        <end position="118"/>
    </location>
</feature>
<dbReference type="Pfam" id="PF13455">
    <property type="entry name" value="MUG113"/>
    <property type="match status" value="1"/>
</dbReference>
<evidence type="ECO:0000313" key="4">
    <source>
        <dbReference type="EMBL" id="QCQ67487.1"/>
    </source>
</evidence>
<dbReference type="PROSITE" id="PS51750">
    <property type="entry name" value="BRO_N"/>
    <property type="match status" value="1"/>
</dbReference>
<evidence type="ECO:0000313" key="5">
    <source>
        <dbReference type="EMBL" id="QCQ67646.1"/>
    </source>
</evidence>
<name>A0A0A0YUV3_NPVLD</name>
<dbReference type="EMBL" id="MK411291">
    <property type="protein sequence ID" value="QCQ67327.1"/>
    <property type="molecule type" value="Genomic_DNA"/>
</dbReference>
<sequence>MTHLQHFEASLDDGVKFECWGVVTPDGKVACKLKEFMDFLGYKEVNSAYKMIPKEWKVYWHKLQDDLCVDSSVDLHPRNVFVYEPGMYAFMTRSGSPLAKWCMGFLYDVVVPTLKKNQRAKPHVPGHVYVATTPLNRERNLYRIGRTASPTALLCFLNEERHEDLFYLDYVSPDVSREGSVRAERMIREPIESLRTHGDFYQFATKEALDLVREATVKIQAL</sequence>
<proteinExistence type="predicted"/>
<reference evidence="6" key="3">
    <citation type="submission" date="2019-11" db="EMBL/GenBank/DDBJ databases">
        <title>Strain of Lymantria dispar multiple nucleopolyhedrovirus, used for insecticide preparation.</title>
        <authorList>
            <person name="Kolosov A.V."/>
            <person name="Moiseeva A.A."/>
            <person name="Okhlopkova O.V."/>
            <person name="Safatov A.S."/>
        </authorList>
    </citation>
    <scope>NUCLEOTIDE SEQUENCE</scope>
    <source>
        <strain evidence="6">NSh-07</strain>
    </source>
</reference>
<reference evidence="3" key="2">
    <citation type="submission" date="2019-01" db="EMBL/GenBank/DDBJ databases">
        <title>New Siberian Lymantria dispar nucleopolyhedrovirus strain forms single nucleocapsids within cubic polyhedra.</title>
        <authorList>
            <person name="Pavlushin S.V."/>
            <person name="Ilinsky Y.Y."/>
            <person name="Belousova I.A."/>
            <person name="Bayborodin S.I."/>
            <person name="Lunev E.A."/>
            <person name="Toshchakov S.V."/>
            <person name="Martemyanov V.V."/>
        </authorList>
    </citation>
    <scope>NUCLEOTIDE SEQUENCE</scope>
    <source>
        <strain evidence="3">LDMN_Nsk06_pass_01_repl_01</strain>
        <strain evidence="4">LDMN_Nsk07_pass_01_repl_02</strain>
        <strain evidence="5">LDMN_Nsk15_pass_02_repl_01</strain>
    </source>
</reference>
<organism evidence="2">
    <name type="scientific">Lymantria dispar multicapsid nuclear polyhedrosis virus</name>
    <name type="common">LdMNPV</name>
    <dbReference type="NCBI Taxonomy" id="10449"/>
    <lineage>
        <taxon>Viruses</taxon>
        <taxon>Viruses incertae sedis</taxon>
        <taxon>Naldaviricetes</taxon>
        <taxon>Lefavirales</taxon>
        <taxon>Baculoviridae</taxon>
        <taxon>Alphabaculovirus</taxon>
        <taxon>Alphabaculovirus lydisparis</taxon>
    </lineage>
</organism>
<dbReference type="EMBL" id="MK411292">
    <property type="protein sequence ID" value="QCQ67487.1"/>
    <property type="molecule type" value="Genomic_DNA"/>
</dbReference>
<dbReference type="EMBL" id="KM386655">
    <property type="protein sequence ID" value="AIX47914.1"/>
    <property type="molecule type" value="Genomic_DNA"/>
</dbReference>
<protein>
    <submittedName>
        <fullName evidence="2">BRO-H</fullName>
    </submittedName>
    <submittedName>
        <fullName evidence="6">Baculovirus repeated orf</fullName>
    </submittedName>
</protein>
<evidence type="ECO:0000313" key="6">
    <source>
        <dbReference type="EMBL" id="QIT08122.1"/>
    </source>
</evidence>
<dbReference type="InterPro" id="IPR003497">
    <property type="entry name" value="BRO_N_domain"/>
</dbReference>
<evidence type="ECO:0000313" key="2">
    <source>
        <dbReference type="EMBL" id="AIX47914.1"/>
    </source>
</evidence>
<accession>A0A0A0YUV3</accession>
<dbReference type="Pfam" id="PF02498">
    <property type="entry name" value="Bro-N"/>
    <property type="match status" value="1"/>
</dbReference>
<dbReference type="EMBL" id="MK411293">
    <property type="protein sequence ID" value="QCQ67646.1"/>
    <property type="molecule type" value="Genomic_DNA"/>
</dbReference>
<reference evidence="2" key="1">
    <citation type="journal article" date="2015" name="Genome Announc.">
        <title>Complete Genome Sequence of the Strain of Lymantria dispar Multiple Nucleopolyhedrovirus Found in the Gypsy Moth Biopesticide Virin-ENSh.</title>
        <authorList>
            <person name="Harrison R.L."/>
            <person name="Rowley D.L."/>
        </authorList>
    </citation>
    <scope>NUCLEOTIDE SEQUENCE</scope>
    <source>
        <strain evidence="2">3029</strain>
    </source>
</reference>